<dbReference type="RefSeq" id="WP_344282617.1">
    <property type="nucleotide sequence ID" value="NZ_BAAAKV010000065.1"/>
</dbReference>
<protein>
    <recommendedName>
        <fullName evidence="4">Secreted protein</fullName>
    </recommendedName>
</protein>
<evidence type="ECO:0000256" key="1">
    <source>
        <dbReference type="SAM" id="MobiDB-lite"/>
    </source>
</evidence>
<evidence type="ECO:0008006" key="4">
    <source>
        <dbReference type="Google" id="ProtNLM"/>
    </source>
</evidence>
<accession>A0ABP4FRM6</accession>
<keyword evidence="3" id="KW-1185">Reference proteome</keyword>
<feature type="region of interest" description="Disordered" evidence="1">
    <location>
        <begin position="30"/>
        <end position="50"/>
    </location>
</feature>
<dbReference type="EMBL" id="BAAAKV010000065">
    <property type="protein sequence ID" value="GAA1191913.1"/>
    <property type="molecule type" value="Genomic_DNA"/>
</dbReference>
<dbReference type="Proteomes" id="UP001501371">
    <property type="component" value="Unassembled WGS sequence"/>
</dbReference>
<organism evidence="2 3">
    <name type="scientific">Streptomyces hebeiensis</name>
    <dbReference type="NCBI Taxonomy" id="229486"/>
    <lineage>
        <taxon>Bacteria</taxon>
        <taxon>Bacillati</taxon>
        <taxon>Actinomycetota</taxon>
        <taxon>Actinomycetes</taxon>
        <taxon>Kitasatosporales</taxon>
        <taxon>Streptomycetaceae</taxon>
        <taxon>Streptomyces</taxon>
    </lineage>
</organism>
<name>A0ABP4FRM6_9ACTN</name>
<dbReference type="PROSITE" id="PS51318">
    <property type="entry name" value="TAT"/>
    <property type="match status" value="1"/>
</dbReference>
<reference evidence="3" key="1">
    <citation type="journal article" date="2019" name="Int. J. Syst. Evol. Microbiol.">
        <title>The Global Catalogue of Microorganisms (GCM) 10K type strain sequencing project: providing services to taxonomists for standard genome sequencing and annotation.</title>
        <authorList>
            <consortium name="The Broad Institute Genomics Platform"/>
            <consortium name="The Broad Institute Genome Sequencing Center for Infectious Disease"/>
            <person name="Wu L."/>
            <person name="Ma J."/>
        </authorList>
    </citation>
    <scope>NUCLEOTIDE SEQUENCE [LARGE SCALE GENOMIC DNA]</scope>
    <source>
        <strain evidence="3">JCM 12696</strain>
    </source>
</reference>
<evidence type="ECO:0000313" key="2">
    <source>
        <dbReference type="EMBL" id="GAA1191913.1"/>
    </source>
</evidence>
<evidence type="ECO:0000313" key="3">
    <source>
        <dbReference type="Proteomes" id="UP001501371"/>
    </source>
</evidence>
<gene>
    <name evidence="2" type="ORF">GCM10009654_56630</name>
</gene>
<sequence>MPTPEISRRTALRFSAVAALSAGTTVTSAVPAHAGKRRPGDELPEVPGMHGDRRANEMWYRFDDVTNFKASPELMEAYTAIAGHLGGDVESAPLRIWREMSAHPDYPHNFVERFRPLVGPLILVSRTQLGCFDRYYPRHGSGLVRAFSYFGQGVLFDPRRADVKSEVHAMNGAVPRGYHVWHVYIRAMTLLGVDRERWAAISSLNAFAWALQSVARPDLRAVNPPLPAGTVARLAARWLPRDVRRLDSDFQSFPYPAAGV</sequence>
<comment type="caution">
    <text evidence="2">The sequence shown here is derived from an EMBL/GenBank/DDBJ whole genome shotgun (WGS) entry which is preliminary data.</text>
</comment>
<dbReference type="InterPro" id="IPR006311">
    <property type="entry name" value="TAT_signal"/>
</dbReference>
<proteinExistence type="predicted"/>